<gene>
    <name evidence="6" type="ORF">CCH79_00002307</name>
</gene>
<feature type="non-terminal residue" evidence="6">
    <location>
        <position position="1"/>
    </location>
</feature>
<organism evidence="6 7">
    <name type="scientific">Gambusia affinis</name>
    <name type="common">Western mosquitofish</name>
    <name type="synonym">Heterandria affinis</name>
    <dbReference type="NCBI Taxonomy" id="33528"/>
    <lineage>
        <taxon>Eukaryota</taxon>
        <taxon>Metazoa</taxon>
        <taxon>Chordata</taxon>
        <taxon>Craniata</taxon>
        <taxon>Vertebrata</taxon>
        <taxon>Euteleostomi</taxon>
        <taxon>Actinopterygii</taxon>
        <taxon>Neopterygii</taxon>
        <taxon>Teleostei</taxon>
        <taxon>Neoteleostei</taxon>
        <taxon>Acanthomorphata</taxon>
        <taxon>Ovalentaria</taxon>
        <taxon>Atherinomorphae</taxon>
        <taxon>Cyprinodontiformes</taxon>
        <taxon>Poeciliidae</taxon>
        <taxon>Poeciliinae</taxon>
        <taxon>Gambusia</taxon>
    </lineage>
</organism>
<dbReference type="Pfam" id="PF03160">
    <property type="entry name" value="Calx-beta"/>
    <property type="match status" value="3"/>
</dbReference>
<evidence type="ECO:0000313" key="7">
    <source>
        <dbReference type="Proteomes" id="UP000250572"/>
    </source>
</evidence>
<dbReference type="InterPro" id="IPR051561">
    <property type="entry name" value="FRAS1_ECM"/>
</dbReference>
<dbReference type="GO" id="GO:0007154">
    <property type="term" value="P:cell communication"/>
    <property type="evidence" value="ECO:0007669"/>
    <property type="project" value="InterPro"/>
</dbReference>
<dbReference type="PANTHER" id="PTHR45739:SF4">
    <property type="entry name" value="FRAS1-RELATED EXTRACELLULAR MATRIX PROTEIN 2"/>
    <property type="match status" value="1"/>
</dbReference>
<dbReference type="EMBL" id="NHOQ01001678">
    <property type="protein sequence ID" value="PWA23185.1"/>
    <property type="molecule type" value="Genomic_DNA"/>
</dbReference>
<dbReference type="AlphaFoldDB" id="A0A315VJT2"/>
<evidence type="ECO:0000256" key="1">
    <source>
        <dbReference type="ARBA" id="ARBA00022729"/>
    </source>
</evidence>
<evidence type="ECO:0000256" key="4">
    <source>
        <dbReference type="SAM" id="Phobius"/>
    </source>
</evidence>
<sequence>SATGTIPTTVLSYSDYLSRPEDHSSILRFAEGEREKMCRVVIIDDSLYEEVESFNVILTLPVGGRLGMHYPTTKVSILKDIDDAPVFYFGEVQYHVDESDGYVEVKVWRTGTDLSKTGTVTVRSRKVEPGIDYVGISHNLDFAPGVSMQTFKVTILDDMGQPELEGAESFELVLQMPVNGILGEPGKATVFINDSQSDLPKVRFREPVYSGEESDGQITATVYRSGDIWHKSSVRCYSRQGTAQVASDFEERPNTDASIITFSPGEVEKPCILSLVDDALYEEVEELRLVLGTPKSSSQFGASVGSLNEALLQIKDTADKPIIRFAETKFNINEPKETGTVATVKIPVVRVGDTSKVSVVRVHTKDGSAISGMDYYPVSQDIKFKQGEKQHVVEVEVLPDGVREMREAFTVHLKPDENMVAETQVTKAIVYIEESNSMADVTFPSLPHVMSLFHYDDVARTADNFHPPAGYPVICVTACNTKYPDYDKTGPICVSEHINNTLTRYRWLISAPAGPDGVTSPMREVDFDTFFTSSKMITLDSIYFQAGSRVQCAARAVNSNGEEGLELNSPIVTISQEEGVCQPHKMGTVGAEPFSAKLRYTGADDPKHPNLIKVTITMPHIDGMLPVISTRPLMNFDLTLSPDGTRVGNHRCSNLLDFNEVTTGHSFITASTRSPESMGESAPYQFSSSLRGNSTLRFYRNLNLEACLWEFISYYHMSELLTDCGGTVGTDGQVLNLVQSYVTLRVPLYVSYVFHSPLGTGGWQHFDLQSELRLTFVYDTAILWQEGIGSSPQAELQGSLYPTSMRINEQGRLVVNFRTKARFRGLFVETHSSGKIKTTAISMSSMVMSVDHPGLTFNLTLVRTEPTYNQPVQQWTFLSDFAIRDYSGTYTVNLIPCTTSQNMEYTVPPVCNPREYLAFDLNIRFQQVSDPVAVEFSLNTQMFLLSKKNLWLSDGSMGFEQESDVTFSEGDTIYGRVMVDPVQNLGDSFFCSIEKVFLCTGADGYVPKYNPTKFEFGCLADSPSLLYRFKILDKAQPETQARVFGDVSFNAVLAVDDPSAVSLVRNSGSDGFSLDSTAMFQVAAGHEWYIHTIYTLRSKKNTNRGIGRRSLEYHSFVSTLTSLGTKSHRRKRSAHDKIPAIAEDIGIDNSRGTNIMHIALDRTKRRSRASDELFPGGREVGELNTDDQEESLVSIVGVLVGLLLTVLIIVTIALVLKSRQKDGKEVWSEGVQEVVKGSVSTEPMLVVRMQDCHNSSEV</sequence>
<keyword evidence="2" id="KW-0677">Repeat</keyword>
<evidence type="ECO:0000256" key="3">
    <source>
        <dbReference type="ARBA" id="ARBA00022837"/>
    </source>
</evidence>
<proteinExistence type="predicted"/>
<keyword evidence="1" id="KW-0732">Signal</keyword>
<dbReference type="PANTHER" id="PTHR45739">
    <property type="entry name" value="MATRIX PROTEIN, PUTATIVE-RELATED"/>
    <property type="match status" value="1"/>
</dbReference>
<dbReference type="InterPro" id="IPR038081">
    <property type="entry name" value="CalX-like_sf"/>
</dbReference>
<dbReference type="SMR" id="A0A315VJT2"/>
<dbReference type="SUPFAM" id="SSF141072">
    <property type="entry name" value="CalX-like"/>
    <property type="match status" value="4"/>
</dbReference>
<feature type="domain" description="Calx-beta" evidence="5">
    <location>
        <begin position="188"/>
        <end position="292"/>
    </location>
</feature>
<dbReference type="SMART" id="SM00237">
    <property type="entry name" value="Calx_beta"/>
    <property type="match status" value="3"/>
</dbReference>
<feature type="domain" description="Calx-beta" evidence="5">
    <location>
        <begin position="73"/>
        <end position="175"/>
    </location>
</feature>
<evidence type="ECO:0000259" key="5">
    <source>
        <dbReference type="SMART" id="SM00237"/>
    </source>
</evidence>
<reference evidence="6 7" key="1">
    <citation type="journal article" date="2018" name="G3 (Bethesda)">
        <title>A High-Quality Reference Genome for the Invasive Mosquitofish Gambusia affinis Using a Chicago Library.</title>
        <authorList>
            <person name="Hoffberg S.L."/>
            <person name="Troendle N.J."/>
            <person name="Glenn T.C."/>
            <person name="Mahmud O."/>
            <person name="Louha S."/>
            <person name="Chalopin D."/>
            <person name="Bennetzen J.L."/>
            <person name="Mauricio R."/>
        </authorList>
    </citation>
    <scope>NUCLEOTIDE SEQUENCE [LARGE SCALE GENOMIC DNA]</scope>
    <source>
        <strain evidence="6">NE01/NJP1002.9</strain>
        <tissue evidence="6">Muscle</tissue>
    </source>
</reference>
<comment type="caution">
    <text evidence="6">The sequence shown here is derived from an EMBL/GenBank/DDBJ whole genome shotgun (WGS) entry which is preliminary data.</text>
</comment>
<accession>A0A315VJT2</accession>
<evidence type="ECO:0000256" key="2">
    <source>
        <dbReference type="ARBA" id="ARBA00022737"/>
    </source>
</evidence>
<keyword evidence="4" id="KW-0472">Membrane</keyword>
<name>A0A315VJT2_GAMAF</name>
<protein>
    <recommendedName>
        <fullName evidence="5">Calx-beta domain-containing protein</fullName>
    </recommendedName>
</protein>
<keyword evidence="4" id="KW-1133">Transmembrane helix</keyword>
<evidence type="ECO:0000313" key="6">
    <source>
        <dbReference type="EMBL" id="PWA23185.1"/>
    </source>
</evidence>
<dbReference type="GO" id="GO:0016020">
    <property type="term" value="C:membrane"/>
    <property type="evidence" value="ECO:0007669"/>
    <property type="project" value="InterPro"/>
</dbReference>
<dbReference type="GO" id="GO:0009653">
    <property type="term" value="P:anatomical structure morphogenesis"/>
    <property type="evidence" value="ECO:0007669"/>
    <property type="project" value="TreeGrafter"/>
</dbReference>
<keyword evidence="3" id="KW-0106">Calcium</keyword>
<dbReference type="Proteomes" id="UP000250572">
    <property type="component" value="Unassembled WGS sequence"/>
</dbReference>
<dbReference type="Gene3D" id="2.60.40.2030">
    <property type="match status" value="4"/>
</dbReference>
<dbReference type="InterPro" id="IPR003644">
    <property type="entry name" value="Calx_beta"/>
</dbReference>
<feature type="domain" description="Calx-beta" evidence="5">
    <location>
        <begin position="310"/>
        <end position="414"/>
    </location>
</feature>
<feature type="non-terminal residue" evidence="6">
    <location>
        <position position="1258"/>
    </location>
</feature>
<keyword evidence="7" id="KW-1185">Reference proteome</keyword>
<keyword evidence="4" id="KW-0812">Transmembrane</keyword>
<feature type="transmembrane region" description="Helical" evidence="4">
    <location>
        <begin position="1192"/>
        <end position="1216"/>
    </location>
</feature>